<evidence type="ECO:0000256" key="1">
    <source>
        <dbReference type="SAM" id="Phobius"/>
    </source>
</evidence>
<sequence length="68" mass="7663">MNIMTIKCFLKAKFFGDMILFLDFQTLVLILTIICSSIDERYCGSQNATRSARVDVLSGQKRALSVRA</sequence>
<dbReference type="GeneID" id="66059085"/>
<evidence type="ECO:0000313" key="2">
    <source>
        <dbReference type="EMBL" id="VIO86857.1"/>
    </source>
</evidence>
<evidence type="ECO:0000313" key="3">
    <source>
        <dbReference type="Proteomes" id="UP000006672"/>
    </source>
</evidence>
<proteinExistence type="predicted"/>
<accession>A0A4E9EVQ2</accession>
<dbReference type="EMBL" id="CAAKNF010000196">
    <property type="protein sequence ID" value="VIO86857.1"/>
    <property type="molecule type" value="Genomic_DNA"/>
</dbReference>
<dbReference type="Proteomes" id="UP000006672">
    <property type="component" value="Unassembled WGS sequence"/>
</dbReference>
<keyword evidence="3" id="KW-1185">Reference proteome</keyword>
<gene>
    <name evidence="2 4" type="primary">Bm17934</name>
    <name evidence="2" type="ORF">BM_BM17934</name>
</gene>
<evidence type="ECO:0000313" key="4">
    <source>
        <dbReference type="WBParaSite" id="Bm17934.1"/>
    </source>
</evidence>
<organism evidence="2">
    <name type="scientific">Brugia malayi</name>
    <name type="common">Filarial nematode worm</name>
    <dbReference type="NCBI Taxonomy" id="6279"/>
    <lineage>
        <taxon>Eukaryota</taxon>
        <taxon>Metazoa</taxon>
        <taxon>Ecdysozoa</taxon>
        <taxon>Nematoda</taxon>
        <taxon>Chromadorea</taxon>
        <taxon>Rhabditida</taxon>
        <taxon>Spirurina</taxon>
        <taxon>Spiruromorpha</taxon>
        <taxon>Filarioidea</taxon>
        <taxon>Onchocercidae</taxon>
        <taxon>Brugia</taxon>
    </lineage>
</organism>
<name>A0A4E9EVQ2_BRUMA</name>
<keyword evidence="1" id="KW-0812">Transmembrane</keyword>
<keyword evidence="1" id="KW-1133">Transmembrane helix</keyword>
<accession>A0A5S6PEQ2</accession>
<protein>
    <submittedName>
        <fullName evidence="2 4">Uncharacterized protein</fullName>
    </submittedName>
</protein>
<reference evidence="2" key="2">
    <citation type="submission" date="2019-04" db="EMBL/GenBank/DDBJ databases">
        <authorList>
            <person name="Howe K."/>
            <person name="Paulini M."/>
            <person name="Williams G."/>
        </authorList>
    </citation>
    <scope>NUCLEOTIDE SEQUENCE [LARGE SCALE GENOMIC DNA]</scope>
    <source>
        <strain evidence="2">FR3</strain>
    </source>
</reference>
<reference evidence="4" key="3">
    <citation type="submission" date="2019-12" db="UniProtKB">
        <authorList>
            <consortium name="WormBaseParasite"/>
        </authorList>
    </citation>
    <scope>IDENTIFICATION</scope>
</reference>
<dbReference type="RefSeq" id="XP_042929766.1">
    <property type="nucleotide sequence ID" value="XM_043073832.1"/>
</dbReference>
<keyword evidence="1" id="KW-0472">Membrane</keyword>
<feature type="transmembrane region" description="Helical" evidence="1">
    <location>
        <begin position="12"/>
        <end position="34"/>
    </location>
</feature>
<dbReference type="WBParaSite" id="Bm17934.1">
    <property type="protein sequence ID" value="Bm17934.1"/>
    <property type="gene ID" value="WBGene00269076"/>
</dbReference>
<dbReference type="CTD" id="66059085"/>
<reference evidence="3" key="1">
    <citation type="journal article" date="2007" name="Science">
        <title>Draft genome of the filarial nematode parasite Brugia malayi.</title>
        <authorList>
            <person name="Ghedin E."/>
            <person name="Wang S."/>
            <person name="Spiro D."/>
            <person name="Caler E."/>
            <person name="Zhao Q."/>
            <person name="Crabtree J."/>
            <person name="Allen J.E."/>
            <person name="Delcher A.L."/>
            <person name="Guiliano D.B."/>
            <person name="Miranda-Saavedra D."/>
            <person name="Angiuoli S.V."/>
            <person name="Creasy T."/>
            <person name="Amedeo P."/>
            <person name="Haas B."/>
            <person name="El-Sayed N.M."/>
            <person name="Wortman J.R."/>
            <person name="Feldblyum T."/>
            <person name="Tallon L."/>
            <person name="Schatz M."/>
            <person name="Shumway M."/>
            <person name="Koo H."/>
            <person name="Salzberg S.L."/>
            <person name="Schobel S."/>
            <person name="Pertea M."/>
            <person name="Pop M."/>
            <person name="White O."/>
            <person name="Barton G.J."/>
            <person name="Carlow C.K."/>
            <person name="Crawford M.J."/>
            <person name="Daub J."/>
            <person name="Dimmic M.W."/>
            <person name="Estes C.F."/>
            <person name="Foster J.M."/>
            <person name="Ganatra M."/>
            <person name="Gregory W.F."/>
            <person name="Johnson N.M."/>
            <person name="Jin J."/>
            <person name="Komuniecki R."/>
            <person name="Korf I."/>
            <person name="Kumar S."/>
            <person name="Laney S."/>
            <person name="Li B.W."/>
            <person name="Li W."/>
            <person name="Lindblom T.H."/>
            <person name="Lustigman S."/>
            <person name="Ma D."/>
            <person name="Maina C.V."/>
            <person name="Martin D.M."/>
            <person name="McCarter J.P."/>
            <person name="McReynolds L."/>
            <person name="Mitreva M."/>
            <person name="Nutman T.B."/>
            <person name="Parkinson J."/>
            <person name="Peregrin-Alvarez J.M."/>
            <person name="Poole C."/>
            <person name="Ren Q."/>
            <person name="Saunders L."/>
            <person name="Sluder A.E."/>
            <person name="Smith K."/>
            <person name="Stanke M."/>
            <person name="Unnasch T.R."/>
            <person name="Ware J."/>
            <person name="Wei A.D."/>
            <person name="Weil G."/>
            <person name="Williams D.J."/>
            <person name="Zhang Y."/>
            <person name="Williams S.A."/>
            <person name="Fraser-Liggett C."/>
            <person name="Slatko B."/>
            <person name="Blaxter M.L."/>
            <person name="Scott A.L."/>
        </authorList>
    </citation>
    <scope>NUCLEOTIDE SEQUENCE</scope>
    <source>
        <strain evidence="3">FR3</strain>
    </source>
</reference>
<dbReference type="KEGG" id="bmy:BM_BM17934"/>
<dbReference type="AlphaFoldDB" id="A0A4E9EVQ2"/>